<dbReference type="GO" id="GO:0046872">
    <property type="term" value="F:metal ion binding"/>
    <property type="evidence" value="ECO:0007669"/>
    <property type="project" value="UniProtKB-KW"/>
</dbReference>
<keyword evidence="5 8" id="KW-0460">Magnesium</keyword>
<dbReference type="Proteomes" id="UP001144372">
    <property type="component" value="Unassembled WGS sequence"/>
</dbReference>
<dbReference type="PANTHER" id="PTHR19136">
    <property type="entry name" value="MOLYBDENUM COFACTOR GUANYLYLTRANSFERASE"/>
    <property type="match status" value="1"/>
</dbReference>
<sequence length="193" mass="21502">MVTGAILAGGRSSRFGRNKAVEVFRGKRLINHSLEGICVHCDPVFVVANDLEPYLDLQATLIRDLIPHQGPIGGIQTALISSPHEWVFIKAADMPFFVPELFRMMLDSTRDADLVIPVHGKLFEPLLALYNRRCIPAIASVLKSGERSVTAIFEKLRLKTIGEEQWRIVDAEGSSFLNVNTPEDWAELTAKFC</sequence>
<comment type="catalytic activity">
    <reaction evidence="8">
        <text>Mo-molybdopterin + GTP + H(+) = Mo-molybdopterin guanine dinucleotide + diphosphate</text>
        <dbReference type="Rhea" id="RHEA:34243"/>
        <dbReference type="ChEBI" id="CHEBI:15378"/>
        <dbReference type="ChEBI" id="CHEBI:33019"/>
        <dbReference type="ChEBI" id="CHEBI:37565"/>
        <dbReference type="ChEBI" id="CHEBI:71302"/>
        <dbReference type="ChEBI" id="CHEBI:71310"/>
        <dbReference type="EC" id="2.7.7.77"/>
    </reaction>
</comment>
<keyword evidence="1 8" id="KW-0963">Cytoplasm</keyword>
<dbReference type="InterPro" id="IPR013482">
    <property type="entry name" value="Molybde_CF_guanTrfase"/>
</dbReference>
<dbReference type="EC" id="2.7.7.77" evidence="8"/>
<keyword evidence="11" id="KW-1185">Reference proteome</keyword>
<comment type="similarity">
    <text evidence="8">Belongs to the MobA family.</text>
</comment>
<evidence type="ECO:0000256" key="7">
    <source>
        <dbReference type="ARBA" id="ARBA00023150"/>
    </source>
</evidence>
<dbReference type="RefSeq" id="WP_281792055.1">
    <property type="nucleotide sequence ID" value="NZ_BSDR01000001.1"/>
</dbReference>
<accession>A0A9W6CZA5</accession>
<comment type="function">
    <text evidence="8">Transfers a GMP moiety from GTP to Mo-molybdopterin (Mo-MPT) cofactor (Moco or molybdenum cofactor) to form Mo-molybdopterin guanine dinucleotide (Mo-MGD) cofactor.</text>
</comment>
<dbReference type="HAMAP" id="MF_00316">
    <property type="entry name" value="MobA"/>
    <property type="match status" value="1"/>
</dbReference>
<comment type="domain">
    <text evidence="8">The N-terminal domain determines nucleotide recognition and specific binding, while the C-terminal domain determines the specific binding to the target protein.</text>
</comment>
<proteinExistence type="inferred from homology"/>
<dbReference type="Gene3D" id="3.90.550.10">
    <property type="entry name" value="Spore Coat Polysaccharide Biosynthesis Protein SpsA, Chain A"/>
    <property type="match status" value="1"/>
</dbReference>
<dbReference type="InterPro" id="IPR025877">
    <property type="entry name" value="MobA-like_NTP_Trfase"/>
</dbReference>
<keyword evidence="6 8" id="KW-0342">GTP-binding</keyword>
<evidence type="ECO:0000313" key="10">
    <source>
        <dbReference type="EMBL" id="GLI33037.1"/>
    </source>
</evidence>
<keyword evidence="10" id="KW-0548">Nucleotidyltransferase</keyword>
<keyword evidence="3 8" id="KW-0479">Metal-binding</keyword>
<evidence type="ECO:0000256" key="3">
    <source>
        <dbReference type="ARBA" id="ARBA00022723"/>
    </source>
</evidence>
<feature type="binding site" evidence="8">
    <location>
        <position position="93"/>
    </location>
    <ligand>
        <name>Mg(2+)</name>
        <dbReference type="ChEBI" id="CHEBI:18420"/>
    </ligand>
</feature>
<dbReference type="GO" id="GO:0005737">
    <property type="term" value="C:cytoplasm"/>
    <property type="evidence" value="ECO:0007669"/>
    <property type="project" value="UniProtKB-SubCell"/>
</dbReference>
<evidence type="ECO:0000259" key="9">
    <source>
        <dbReference type="Pfam" id="PF12804"/>
    </source>
</evidence>
<comment type="cofactor">
    <cofactor evidence="8">
        <name>Mg(2+)</name>
        <dbReference type="ChEBI" id="CHEBI:18420"/>
    </cofactor>
</comment>
<evidence type="ECO:0000256" key="1">
    <source>
        <dbReference type="ARBA" id="ARBA00022490"/>
    </source>
</evidence>
<evidence type="ECO:0000256" key="8">
    <source>
        <dbReference type="HAMAP-Rule" id="MF_00316"/>
    </source>
</evidence>
<feature type="binding site" evidence="8">
    <location>
        <position position="93"/>
    </location>
    <ligand>
        <name>GTP</name>
        <dbReference type="ChEBI" id="CHEBI:37565"/>
    </ligand>
</feature>
<dbReference type="PANTHER" id="PTHR19136:SF81">
    <property type="entry name" value="MOLYBDENUM COFACTOR GUANYLYLTRANSFERASE"/>
    <property type="match status" value="1"/>
</dbReference>
<gene>
    <name evidence="8 10" type="primary">mobA</name>
    <name evidence="10" type="ORF">DAMNIGENAA_04700</name>
</gene>
<dbReference type="InterPro" id="IPR029044">
    <property type="entry name" value="Nucleotide-diphossugar_trans"/>
</dbReference>
<organism evidence="10 11">
    <name type="scientific">Desulforhabdus amnigena</name>
    <dbReference type="NCBI Taxonomy" id="40218"/>
    <lineage>
        <taxon>Bacteria</taxon>
        <taxon>Pseudomonadati</taxon>
        <taxon>Thermodesulfobacteriota</taxon>
        <taxon>Syntrophobacteria</taxon>
        <taxon>Syntrophobacterales</taxon>
        <taxon>Syntrophobacteraceae</taxon>
        <taxon>Desulforhabdus</taxon>
    </lineage>
</organism>
<dbReference type="GO" id="GO:0005525">
    <property type="term" value="F:GTP binding"/>
    <property type="evidence" value="ECO:0007669"/>
    <property type="project" value="UniProtKB-UniRule"/>
</dbReference>
<dbReference type="Pfam" id="PF12804">
    <property type="entry name" value="NTP_transf_3"/>
    <property type="match status" value="1"/>
</dbReference>
<keyword evidence="7 8" id="KW-0501">Molybdenum cofactor biosynthesis</keyword>
<feature type="binding site" evidence="8">
    <location>
        <position position="19"/>
    </location>
    <ligand>
        <name>GTP</name>
        <dbReference type="ChEBI" id="CHEBI:37565"/>
    </ligand>
</feature>
<dbReference type="GO" id="GO:0006777">
    <property type="term" value="P:Mo-molybdopterin cofactor biosynthetic process"/>
    <property type="evidence" value="ECO:0007669"/>
    <property type="project" value="UniProtKB-KW"/>
</dbReference>
<dbReference type="EMBL" id="BSDR01000001">
    <property type="protein sequence ID" value="GLI33037.1"/>
    <property type="molecule type" value="Genomic_DNA"/>
</dbReference>
<evidence type="ECO:0000256" key="4">
    <source>
        <dbReference type="ARBA" id="ARBA00022741"/>
    </source>
</evidence>
<comment type="subcellular location">
    <subcellularLocation>
        <location evidence="8">Cytoplasm</location>
    </subcellularLocation>
</comment>
<dbReference type="GO" id="GO:0061603">
    <property type="term" value="F:molybdenum cofactor guanylyltransferase activity"/>
    <property type="evidence" value="ECO:0007669"/>
    <property type="project" value="UniProtKB-EC"/>
</dbReference>
<evidence type="ECO:0000256" key="5">
    <source>
        <dbReference type="ARBA" id="ARBA00022842"/>
    </source>
</evidence>
<dbReference type="SUPFAM" id="SSF53448">
    <property type="entry name" value="Nucleotide-diphospho-sugar transferases"/>
    <property type="match status" value="1"/>
</dbReference>
<name>A0A9W6CZA5_9BACT</name>
<feature type="binding site" evidence="8">
    <location>
        <position position="64"/>
    </location>
    <ligand>
        <name>GTP</name>
        <dbReference type="ChEBI" id="CHEBI:37565"/>
    </ligand>
</feature>
<feature type="binding site" evidence="8">
    <location>
        <begin position="7"/>
        <end position="9"/>
    </location>
    <ligand>
        <name>GTP</name>
        <dbReference type="ChEBI" id="CHEBI:37565"/>
    </ligand>
</feature>
<comment type="caution">
    <text evidence="10">The sequence shown here is derived from an EMBL/GenBank/DDBJ whole genome shotgun (WGS) entry which is preliminary data.</text>
</comment>
<dbReference type="AlphaFoldDB" id="A0A9W6CZA5"/>
<feature type="domain" description="MobA-like NTP transferase" evidence="9">
    <location>
        <begin position="4"/>
        <end position="151"/>
    </location>
</feature>
<evidence type="ECO:0000313" key="11">
    <source>
        <dbReference type="Proteomes" id="UP001144372"/>
    </source>
</evidence>
<reference evidence="10" key="1">
    <citation type="submission" date="2022-12" db="EMBL/GenBank/DDBJ databases">
        <title>Reference genome sequencing for broad-spectrum identification of bacterial and archaeal isolates by mass spectrometry.</title>
        <authorList>
            <person name="Sekiguchi Y."/>
            <person name="Tourlousse D.M."/>
        </authorList>
    </citation>
    <scope>NUCLEOTIDE SEQUENCE</scope>
    <source>
        <strain evidence="10">ASRB1</strain>
    </source>
</reference>
<protein>
    <recommendedName>
        <fullName evidence="8">Probable molybdenum cofactor guanylyltransferase</fullName>
        <shortName evidence="8">MoCo guanylyltransferase</shortName>
        <ecNumber evidence="8">2.7.7.77</ecNumber>
    </recommendedName>
    <alternativeName>
        <fullName evidence="8">GTP:molybdopterin guanylyltransferase</fullName>
    </alternativeName>
    <alternativeName>
        <fullName evidence="8">Mo-MPT guanylyltransferase</fullName>
    </alternativeName>
    <alternativeName>
        <fullName evidence="8">Molybdopterin guanylyltransferase</fullName>
    </alternativeName>
    <alternativeName>
        <fullName evidence="8">Molybdopterin-guanine dinucleotide synthase</fullName>
        <shortName evidence="8">MGD synthase</shortName>
    </alternativeName>
</protein>
<dbReference type="CDD" id="cd02503">
    <property type="entry name" value="MobA"/>
    <property type="match status" value="1"/>
</dbReference>
<evidence type="ECO:0000256" key="2">
    <source>
        <dbReference type="ARBA" id="ARBA00022679"/>
    </source>
</evidence>
<evidence type="ECO:0000256" key="6">
    <source>
        <dbReference type="ARBA" id="ARBA00023134"/>
    </source>
</evidence>
<keyword evidence="2 8" id="KW-0808">Transferase</keyword>
<keyword evidence="4 8" id="KW-0547">Nucleotide-binding</keyword>
<comment type="caution">
    <text evidence="8">Lacks conserved residue(s) required for the propagation of feature annotation.</text>
</comment>